<dbReference type="AlphaFoldDB" id="A0A7R9GAK3"/>
<proteinExistence type="predicted"/>
<organism evidence="1">
    <name type="scientific">Notodromas monacha</name>
    <dbReference type="NCBI Taxonomy" id="399045"/>
    <lineage>
        <taxon>Eukaryota</taxon>
        <taxon>Metazoa</taxon>
        <taxon>Ecdysozoa</taxon>
        <taxon>Arthropoda</taxon>
        <taxon>Crustacea</taxon>
        <taxon>Oligostraca</taxon>
        <taxon>Ostracoda</taxon>
        <taxon>Podocopa</taxon>
        <taxon>Podocopida</taxon>
        <taxon>Cypridocopina</taxon>
        <taxon>Cypridoidea</taxon>
        <taxon>Cyprididae</taxon>
        <taxon>Notodromas</taxon>
    </lineage>
</organism>
<dbReference type="EMBL" id="CAJPEX010000188">
    <property type="protein sequence ID" value="CAG0914090.1"/>
    <property type="molecule type" value="Genomic_DNA"/>
</dbReference>
<dbReference type="EMBL" id="OA882225">
    <property type="protein sequence ID" value="CAD7273938.1"/>
    <property type="molecule type" value="Genomic_DNA"/>
</dbReference>
<name>A0A7R9GAK3_9CRUS</name>
<sequence length="120" mass="12767">MIWEIQASTLTNYVGRSLIGDADDGNSLGNVVNISSPAGVGDLPRSVDVLPPPPLPVSLSARRPLSQSWLVGEPPKPDSRRLGGSHWMRILYSVGNIVEISGLCVVKVGSSFRETMGAIE</sequence>
<dbReference type="Proteomes" id="UP000678499">
    <property type="component" value="Unassembled WGS sequence"/>
</dbReference>
<accession>A0A7R9GAK3</accession>
<protein>
    <submittedName>
        <fullName evidence="1">Uncharacterized protein</fullName>
    </submittedName>
</protein>
<evidence type="ECO:0000313" key="1">
    <source>
        <dbReference type="EMBL" id="CAD7273938.1"/>
    </source>
</evidence>
<reference evidence="1" key="1">
    <citation type="submission" date="2020-11" db="EMBL/GenBank/DDBJ databases">
        <authorList>
            <person name="Tran Van P."/>
        </authorList>
    </citation>
    <scope>NUCLEOTIDE SEQUENCE</scope>
</reference>
<keyword evidence="2" id="KW-1185">Reference proteome</keyword>
<gene>
    <name evidence="1" type="ORF">NMOB1V02_LOCUS1800</name>
</gene>
<evidence type="ECO:0000313" key="2">
    <source>
        <dbReference type="Proteomes" id="UP000678499"/>
    </source>
</evidence>